<keyword evidence="2" id="KW-1185">Reference proteome</keyword>
<dbReference type="InterPro" id="IPR046601">
    <property type="entry name" value="DUF6660"/>
</dbReference>
<dbReference type="Proteomes" id="UP001595935">
    <property type="component" value="Unassembled WGS sequence"/>
</dbReference>
<gene>
    <name evidence="1" type="ORF">ACFO5S_04230</name>
</gene>
<dbReference type="Pfam" id="PF20365">
    <property type="entry name" value="DUF6660"/>
    <property type="match status" value="1"/>
</dbReference>
<evidence type="ECO:0000313" key="1">
    <source>
        <dbReference type="EMBL" id="MFC4746634.1"/>
    </source>
</evidence>
<sequence length="107" mass="12159">MKWISTILLVYILALLVVPCSDVYNSCTDNNSKLQEASHSHSQDNDDHCTPFCQCSCCSVSVVKFQFKLPDFNLPQQTYTVKNSVIRDCQVVSRYSGSIWQPPKFFA</sequence>
<comment type="caution">
    <text evidence="1">The sequence shown here is derived from an EMBL/GenBank/DDBJ whole genome shotgun (WGS) entry which is preliminary data.</text>
</comment>
<proteinExistence type="predicted"/>
<evidence type="ECO:0000313" key="2">
    <source>
        <dbReference type="Proteomes" id="UP001595935"/>
    </source>
</evidence>
<accession>A0ABV9P8K3</accession>
<organism evidence="1 2">
    <name type="scientific">Flavobacterium branchiicola</name>
    <dbReference type="NCBI Taxonomy" id="1114875"/>
    <lineage>
        <taxon>Bacteria</taxon>
        <taxon>Pseudomonadati</taxon>
        <taxon>Bacteroidota</taxon>
        <taxon>Flavobacteriia</taxon>
        <taxon>Flavobacteriales</taxon>
        <taxon>Flavobacteriaceae</taxon>
        <taxon>Flavobacterium</taxon>
    </lineage>
</organism>
<protein>
    <submittedName>
        <fullName evidence="1">DUF6660 family protein</fullName>
    </submittedName>
</protein>
<name>A0ABV9P8K3_9FLAO</name>
<dbReference type="EMBL" id="JBHSGV010000002">
    <property type="protein sequence ID" value="MFC4746634.1"/>
    <property type="molecule type" value="Genomic_DNA"/>
</dbReference>
<reference evidence="2" key="1">
    <citation type="journal article" date="2019" name="Int. J. Syst. Evol. Microbiol.">
        <title>The Global Catalogue of Microorganisms (GCM) 10K type strain sequencing project: providing services to taxonomists for standard genome sequencing and annotation.</title>
        <authorList>
            <consortium name="The Broad Institute Genomics Platform"/>
            <consortium name="The Broad Institute Genome Sequencing Center for Infectious Disease"/>
            <person name="Wu L."/>
            <person name="Ma J."/>
        </authorList>
    </citation>
    <scope>NUCLEOTIDE SEQUENCE [LARGE SCALE GENOMIC DNA]</scope>
    <source>
        <strain evidence="2">WYCCWR 13023</strain>
    </source>
</reference>